<organism evidence="3 4">
    <name type="scientific">Microbacterium ginsengisoli</name>
    <dbReference type="NCBI Taxonomy" id="400772"/>
    <lineage>
        <taxon>Bacteria</taxon>
        <taxon>Bacillati</taxon>
        <taxon>Actinomycetota</taxon>
        <taxon>Actinomycetes</taxon>
        <taxon>Micrococcales</taxon>
        <taxon>Microbacteriaceae</taxon>
        <taxon>Microbacterium</taxon>
    </lineage>
</organism>
<feature type="non-terminal residue" evidence="3">
    <location>
        <position position="1"/>
    </location>
</feature>
<dbReference type="InterPro" id="IPR050287">
    <property type="entry name" value="MTA/SAH_deaminase"/>
</dbReference>
<evidence type="ECO:0000313" key="4">
    <source>
        <dbReference type="Proteomes" id="UP000257479"/>
    </source>
</evidence>
<keyword evidence="1" id="KW-0378">Hydrolase</keyword>
<dbReference type="PANTHER" id="PTHR43794:SF11">
    <property type="entry name" value="AMIDOHYDROLASE-RELATED DOMAIN-CONTAINING PROTEIN"/>
    <property type="match status" value="1"/>
</dbReference>
<evidence type="ECO:0000313" key="3">
    <source>
        <dbReference type="EMBL" id="HAN25974.1"/>
    </source>
</evidence>
<reference evidence="3 4" key="1">
    <citation type="journal article" date="2018" name="Nat. Biotechnol.">
        <title>A standardized bacterial taxonomy based on genome phylogeny substantially revises the tree of life.</title>
        <authorList>
            <person name="Parks D.H."/>
            <person name="Chuvochina M."/>
            <person name="Waite D.W."/>
            <person name="Rinke C."/>
            <person name="Skarshewski A."/>
            <person name="Chaumeil P.A."/>
            <person name="Hugenholtz P."/>
        </authorList>
    </citation>
    <scope>NUCLEOTIDE SEQUENCE [LARGE SCALE GENOMIC DNA]</scope>
    <source>
        <strain evidence="3">UBA9152</strain>
    </source>
</reference>
<name>A0A3C1KHX8_9MICO</name>
<proteinExistence type="predicted"/>
<dbReference type="InterPro" id="IPR011059">
    <property type="entry name" value="Metal-dep_hydrolase_composite"/>
</dbReference>
<dbReference type="Proteomes" id="UP000257479">
    <property type="component" value="Unassembled WGS sequence"/>
</dbReference>
<protein>
    <submittedName>
        <fullName evidence="3">8-oxoguanine deaminase</fullName>
    </submittedName>
</protein>
<dbReference type="Gene3D" id="2.30.40.10">
    <property type="entry name" value="Urease, subunit C, domain 1"/>
    <property type="match status" value="1"/>
</dbReference>
<dbReference type="AlphaFoldDB" id="A0A3C1KHX8"/>
<dbReference type="Gene3D" id="3.20.20.140">
    <property type="entry name" value="Metal-dependent hydrolases"/>
    <property type="match status" value="1"/>
</dbReference>
<gene>
    <name evidence="3" type="ORF">DCP95_15615</name>
</gene>
<comment type="caution">
    <text evidence="3">The sequence shown here is derived from an EMBL/GenBank/DDBJ whole genome shotgun (WGS) entry which is preliminary data.</text>
</comment>
<dbReference type="Pfam" id="PF01979">
    <property type="entry name" value="Amidohydro_1"/>
    <property type="match status" value="1"/>
</dbReference>
<dbReference type="SUPFAM" id="SSF51338">
    <property type="entry name" value="Composite domain of metallo-dependent hydrolases"/>
    <property type="match status" value="1"/>
</dbReference>
<dbReference type="EMBL" id="DMNG01000273">
    <property type="protein sequence ID" value="HAN25974.1"/>
    <property type="molecule type" value="Genomic_DNA"/>
</dbReference>
<sequence>LGVDGSASNESGQLGIEIREAVLMNRLRTGSDSFSVRDGLRIATIGGARVLGRDAELGSLEPGKLADIAVWRIDGVEHAGILDPVAALGLGALPPLARLWVGGRDVVVDGALATAEEPVLAEAVARASADLAARA</sequence>
<dbReference type="PANTHER" id="PTHR43794">
    <property type="entry name" value="AMINOHYDROLASE SSNA-RELATED"/>
    <property type="match status" value="1"/>
</dbReference>
<accession>A0A3C1KHX8</accession>
<feature type="domain" description="Amidohydrolase-related" evidence="2">
    <location>
        <begin position="1"/>
        <end position="83"/>
    </location>
</feature>
<evidence type="ECO:0000256" key="1">
    <source>
        <dbReference type="ARBA" id="ARBA00022801"/>
    </source>
</evidence>
<dbReference type="InterPro" id="IPR006680">
    <property type="entry name" value="Amidohydro-rel"/>
</dbReference>
<evidence type="ECO:0000259" key="2">
    <source>
        <dbReference type="Pfam" id="PF01979"/>
    </source>
</evidence>
<dbReference type="GO" id="GO:0016810">
    <property type="term" value="F:hydrolase activity, acting on carbon-nitrogen (but not peptide) bonds"/>
    <property type="evidence" value="ECO:0007669"/>
    <property type="project" value="InterPro"/>
</dbReference>